<evidence type="ECO:0000313" key="1">
    <source>
        <dbReference type="EMBL" id="SMG35011.1"/>
    </source>
</evidence>
<dbReference type="RefSeq" id="WP_085494215.1">
    <property type="nucleotide sequence ID" value="NZ_FXAZ01000002.1"/>
</dbReference>
<evidence type="ECO:0000313" key="2">
    <source>
        <dbReference type="Proteomes" id="UP000193834"/>
    </source>
</evidence>
<keyword evidence="2" id="KW-1185">Reference proteome</keyword>
<dbReference type="AlphaFoldDB" id="A0A1X7K341"/>
<reference evidence="1 2" key="1">
    <citation type="submission" date="2017-04" db="EMBL/GenBank/DDBJ databases">
        <authorList>
            <person name="Afonso C.L."/>
            <person name="Miller P.J."/>
            <person name="Scott M.A."/>
            <person name="Spackman E."/>
            <person name="Goraichik I."/>
            <person name="Dimitrov K.M."/>
            <person name="Suarez D.L."/>
            <person name="Swayne D.E."/>
        </authorList>
    </citation>
    <scope>NUCLEOTIDE SEQUENCE [LARGE SCALE GENOMIC DNA]</scope>
    <source>
        <strain evidence="1 2">11</strain>
    </source>
</reference>
<protein>
    <submittedName>
        <fullName evidence="1">Uncharacterized protein</fullName>
    </submittedName>
</protein>
<name>A0A1X7K341_9BACL</name>
<organism evidence="1 2">
    <name type="scientific">Paenibacillus aquistagni</name>
    <dbReference type="NCBI Taxonomy" id="1852522"/>
    <lineage>
        <taxon>Bacteria</taxon>
        <taxon>Bacillati</taxon>
        <taxon>Bacillota</taxon>
        <taxon>Bacilli</taxon>
        <taxon>Bacillales</taxon>
        <taxon>Paenibacillaceae</taxon>
        <taxon>Paenibacillus</taxon>
    </lineage>
</organism>
<proteinExistence type="predicted"/>
<dbReference type="EMBL" id="FXAZ01000002">
    <property type="protein sequence ID" value="SMG35011.1"/>
    <property type="molecule type" value="Genomic_DNA"/>
</dbReference>
<dbReference type="Proteomes" id="UP000193834">
    <property type="component" value="Unassembled WGS sequence"/>
</dbReference>
<accession>A0A1X7K341</accession>
<gene>
    <name evidence="1" type="ORF">SAMN06295960_1986</name>
</gene>
<dbReference type="OrthoDB" id="2632309at2"/>
<sequence>MKLKKSLILVGTPLIIFVLILVCFQLQSKSTTLNDINKNLDVGEIKLGMPEGAVTQYWGQGEIINGFGGHRREYIDKKIKVEFSDDRDNDLYQKVGSLEFTNTNYSIFLIKVGDEKNIAMKKILSNGFKPMDNAQDRFVKGEFYITFTFTDQRIIESIQIAFADKDLRSRSY</sequence>